<dbReference type="InterPro" id="IPR000209">
    <property type="entry name" value="Peptidase_S8/S53_dom"/>
</dbReference>
<feature type="active site" description="Charge relay system" evidence="5">
    <location>
        <position position="206"/>
    </location>
</feature>
<protein>
    <submittedName>
        <fullName evidence="8">S8 family serine peptidase</fullName>
    </submittedName>
</protein>
<keyword evidence="2 5" id="KW-0645">Protease</keyword>
<dbReference type="Gene3D" id="3.40.50.200">
    <property type="entry name" value="Peptidase S8/S53 domain"/>
    <property type="match status" value="1"/>
</dbReference>
<evidence type="ECO:0000256" key="4">
    <source>
        <dbReference type="ARBA" id="ARBA00022825"/>
    </source>
</evidence>
<dbReference type="PANTHER" id="PTHR43399">
    <property type="entry name" value="SUBTILISIN-RELATED"/>
    <property type="match status" value="1"/>
</dbReference>
<sequence>MKRLGLGATKVSIVATALLSFAPFAFAPLVLFAGGCSASSDESWESRGAALGQGVRPAMEDGHAPVSVLVYLKGAADLAPRAELASASKEARITSVHARLVAHAKRAQGPLLGWLQRQGVSYRRFHIVNAVLVNDASPGLVRHLAARPDVERLVLDRPVALKRVQSPGSESLSPEAIGSNITATGAVRVWNELHVKGAGVVVAGQDTGVDWTHPALQSHYRGWDGATADHRYSWHDAIHSGSGNRCGYDLAAPCDDDQHGTHTMGTIVGDDGAGNQIGMAPDAKWIACRNMDAGVGKPSTYIECSQWFLAPYPQGGDPETQGDPSKAPDVINNSWGCPSSEGCEGAEIVPVLRSLKAAGIVFVASAGNDGPGCKSIRDQPATDGPDALVVGAYNHGNGAIASFSSRGPSTLDGGLGPEVVAPGVSIRSAVPGGRYSGSFSGTSMAGPHVVGEVALLLSAVPALRGQVDKITSIVTGTAAPKTSTETCGGVSGSSVPNNTFGYGVIDAYKAVGSQLGR</sequence>
<evidence type="ECO:0000256" key="2">
    <source>
        <dbReference type="ARBA" id="ARBA00022670"/>
    </source>
</evidence>
<keyword evidence="4 5" id="KW-0720">Serine protease</keyword>
<reference evidence="8 9" key="1">
    <citation type="submission" date="2021-12" db="EMBL/GenBank/DDBJ databases">
        <title>Discovery of the Pendulisporaceae a myxobacterial family with distinct sporulation behavior and unique specialized metabolism.</title>
        <authorList>
            <person name="Garcia R."/>
            <person name="Popoff A."/>
            <person name="Bader C.D."/>
            <person name="Loehr J."/>
            <person name="Walesch S."/>
            <person name="Walt C."/>
            <person name="Boldt J."/>
            <person name="Bunk B."/>
            <person name="Haeckl F.J.F.P.J."/>
            <person name="Gunesch A.P."/>
            <person name="Birkelbach J."/>
            <person name="Nuebel U."/>
            <person name="Pietschmann T."/>
            <person name="Bach T."/>
            <person name="Mueller R."/>
        </authorList>
    </citation>
    <scope>NUCLEOTIDE SEQUENCE [LARGE SCALE GENOMIC DNA]</scope>
    <source>
        <strain evidence="8 9">MSr11954</strain>
    </source>
</reference>
<dbReference type="RefSeq" id="WP_394827389.1">
    <property type="nucleotide sequence ID" value="NZ_CP089984.1"/>
</dbReference>
<dbReference type="InterPro" id="IPR036852">
    <property type="entry name" value="Peptidase_S8/S53_dom_sf"/>
</dbReference>
<dbReference type="Pfam" id="PF00082">
    <property type="entry name" value="Peptidase_S8"/>
    <property type="match status" value="1"/>
</dbReference>
<dbReference type="InterPro" id="IPR051048">
    <property type="entry name" value="Peptidase_S8/S53_subtilisin"/>
</dbReference>
<dbReference type="PROSITE" id="PS51892">
    <property type="entry name" value="SUBTILASE"/>
    <property type="match status" value="1"/>
</dbReference>
<dbReference type="PROSITE" id="PS00138">
    <property type="entry name" value="SUBTILASE_SER"/>
    <property type="match status" value="1"/>
</dbReference>
<feature type="chain" id="PRO_5045073801" evidence="6">
    <location>
        <begin position="28"/>
        <end position="517"/>
    </location>
</feature>
<dbReference type="PRINTS" id="PR00723">
    <property type="entry name" value="SUBTILISIN"/>
</dbReference>
<evidence type="ECO:0000256" key="5">
    <source>
        <dbReference type="PROSITE-ProRule" id="PRU01240"/>
    </source>
</evidence>
<evidence type="ECO:0000256" key="3">
    <source>
        <dbReference type="ARBA" id="ARBA00022801"/>
    </source>
</evidence>
<keyword evidence="3 5" id="KW-0378">Hydrolase</keyword>
<feature type="signal peptide" evidence="6">
    <location>
        <begin position="1"/>
        <end position="27"/>
    </location>
</feature>
<feature type="domain" description="Peptidase S8/S53" evidence="7">
    <location>
        <begin position="197"/>
        <end position="503"/>
    </location>
</feature>
<proteinExistence type="inferred from homology"/>
<evidence type="ECO:0000256" key="6">
    <source>
        <dbReference type="SAM" id="SignalP"/>
    </source>
</evidence>
<dbReference type="EMBL" id="CP089984">
    <property type="protein sequence ID" value="WXB17748.1"/>
    <property type="molecule type" value="Genomic_DNA"/>
</dbReference>
<comment type="similarity">
    <text evidence="1 5">Belongs to the peptidase S8 family.</text>
</comment>
<organism evidence="8 9">
    <name type="scientific">Pendulispora albinea</name>
    <dbReference type="NCBI Taxonomy" id="2741071"/>
    <lineage>
        <taxon>Bacteria</taxon>
        <taxon>Pseudomonadati</taxon>
        <taxon>Myxococcota</taxon>
        <taxon>Myxococcia</taxon>
        <taxon>Myxococcales</taxon>
        <taxon>Sorangiineae</taxon>
        <taxon>Pendulisporaceae</taxon>
        <taxon>Pendulispora</taxon>
    </lineage>
</organism>
<evidence type="ECO:0000313" key="9">
    <source>
        <dbReference type="Proteomes" id="UP001370348"/>
    </source>
</evidence>
<evidence type="ECO:0000259" key="7">
    <source>
        <dbReference type="Pfam" id="PF00082"/>
    </source>
</evidence>
<accession>A0ABZ2M3S8</accession>
<dbReference type="InterPro" id="IPR015500">
    <property type="entry name" value="Peptidase_S8_subtilisin-rel"/>
</dbReference>
<dbReference type="SUPFAM" id="SSF52743">
    <property type="entry name" value="Subtilisin-like"/>
    <property type="match status" value="1"/>
</dbReference>
<dbReference type="PANTHER" id="PTHR43399:SF4">
    <property type="entry name" value="CELL WALL-ASSOCIATED PROTEASE"/>
    <property type="match status" value="1"/>
</dbReference>
<evidence type="ECO:0000313" key="8">
    <source>
        <dbReference type="EMBL" id="WXB17748.1"/>
    </source>
</evidence>
<dbReference type="Proteomes" id="UP001370348">
    <property type="component" value="Chromosome"/>
</dbReference>
<evidence type="ECO:0000256" key="1">
    <source>
        <dbReference type="ARBA" id="ARBA00011073"/>
    </source>
</evidence>
<feature type="active site" description="Charge relay system" evidence="5">
    <location>
        <position position="259"/>
    </location>
</feature>
<gene>
    <name evidence="8" type="ORF">LZC94_10845</name>
</gene>
<keyword evidence="9" id="KW-1185">Reference proteome</keyword>
<feature type="active site" description="Charge relay system" evidence="5">
    <location>
        <position position="443"/>
    </location>
</feature>
<name>A0ABZ2M3S8_9BACT</name>
<keyword evidence="6" id="KW-0732">Signal</keyword>
<dbReference type="InterPro" id="IPR023828">
    <property type="entry name" value="Peptidase_S8_Ser-AS"/>
</dbReference>